<dbReference type="AlphaFoldDB" id="A0A1I7UTW2"/>
<keyword evidence="1" id="KW-1133">Transmembrane helix</keyword>
<accession>A0A1I7UTW2</accession>
<dbReference type="Proteomes" id="UP000095282">
    <property type="component" value="Unplaced"/>
</dbReference>
<keyword evidence="2" id="KW-1185">Reference proteome</keyword>
<evidence type="ECO:0000313" key="2">
    <source>
        <dbReference type="Proteomes" id="UP000095282"/>
    </source>
</evidence>
<organism evidence="2 3">
    <name type="scientific">Caenorhabditis tropicalis</name>
    <dbReference type="NCBI Taxonomy" id="1561998"/>
    <lineage>
        <taxon>Eukaryota</taxon>
        <taxon>Metazoa</taxon>
        <taxon>Ecdysozoa</taxon>
        <taxon>Nematoda</taxon>
        <taxon>Chromadorea</taxon>
        <taxon>Rhabditida</taxon>
        <taxon>Rhabditina</taxon>
        <taxon>Rhabditomorpha</taxon>
        <taxon>Rhabditoidea</taxon>
        <taxon>Rhabditidae</taxon>
        <taxon>Peloderinae</taxon>
        <taxon>Caenorhabditis</taxon>
    </lineage>
</organism>
<sequence>MVAQTVIPLTLLWGLVVIVIVDTITHNVSQSQMNLAMVIFSLHGIVESVAVLSVHQAYRRAVWRMVPMIDHDKPSEVQQVAPATQT</sequence>
<name>A0A1I7UTW2_9PELO</name>
<dbReference type="InterPro" id="IPR019422">
    <property type="entry name" value="7TM_GPCR_serpentine_rcpt_Srh"/>
</dbReference>
<protein>
    <submittedName>
        <fullName evidence="3">G_PROTEIN_RECEP_F1_2 domain-containing protein</fullName>
    </submittedName>
</protein>
<dbReference type="Pfam" id="PF10318">
    <property type="entry name" value="7TM_GPCR_Srh"/>
    <property type="match status" value="1"/>
</dbReference>
<feature type="transmembrane region" description="Helical" evidence="1">
    <location>
        <begin position="36"/>
        <end position="58"/>
    </location>
</feature>
<keyword evidence="1" id="KW-0812">Transmembrane</keyword>
<feature type="transmembrane region" description="Helical" evidence="1">
    <location>
        <begin position="6"/>
        <end position="24"/>
    </location>
</feature>
<evidence type="ECO:0000313" key="3">
    <source>
        <dbReference type="WBParaSite" id="Csp11.Scaffold630.g19305.t1"/>
    </source>
</evidence>
<proteinExistence type="predicted"/>
<dbReference type="WBParaSite" id="Csp11.Scaffold630.g19305.t1">
    <property type="protein sequence ID" value="Csp11.Scaffold630.g19305.t1"/>
    <property type="gene ID" value="Csp11.Scaffold630.g19305"/>
</dbReference>
<evidence type="ECO:0000256" key="1">
    <source>
        <dbReference type="SAM" id="Phobius"/>
    </source>
</evidence>
<reference evidence="3" key="1">
    <citation type="submission" date="2016-11" db="UniProtKB">
        <authorList>
            <consortium name="WormBaseParasite"/>
        </authorList>
    </citation>
    <scope>IDENTIFICATION</scope>
</reference>
<keyword evidence="1" id="KW-0472">Membrane</keyword>